<dbReference type="InterPro" id="IPR038249">
    <property type="entry name" value="PolIII_tau_V_sf"/>
</dbReference>
<evidence type="ECO:0000259" key="2">
    <source>
        <dbReference type="Pfam" id="PF12170"/>
    </source>
</evidence>
<dbReference type="RefSeq" id="WP_195811694.1">
    <property type="nucleotide sequence ID" value="NZ_CP064795.1"/>
</dbReference>
<dbReference type="KEGG" id="smaa:IT774_05490"/>
<dbReference type="Pfam" id="PF12170">
    <property type="entry name" value="DNA_pol3_tau_5"/>
    <property type="match status" value="1"/>
</dbReference>
<feature type="compositionally biased region" description="Polar residues" evidence="1">
    <location>
        <begin position="12"/>
        <end position="26"/>
    </location>
</feature>
<dbReference type="Proteomes" id="UP000595095">
    <property type="component" value="Chromosome"/>
</dbReference>
<keyword evidence="4" id="KW-1185">Reference proteome</keyword>
<sequence>MPDPAQAHASCETYSEAPTQASQNLASAPVADETYGGEGALENSQAQAASVDSQRPVPSQAAPTELASIDSNEALSAYLPDGSKLVDANQIDDWSRLISSMPVAGLVKQIVLHSAYKKKDNQVMLELDPGQTHLLNDNSQEQVARALSDALGEQIQLDIQIGKPGFTPFSIQQKINAMRQQHAEWVVSNDEQFQSLISSFNASVVAQSVKAR</sequence>
<evidence type="ECO:0000256" key="1">
    <source>
        <dbReference type="SAM" id="MobiDB-lite"/>
    </source>
</evidence>
<dbReference type="Gene3D" id="3.30.300.150">
    <property type="entry name" value="DNA polymerase III, tau subunit, domain V"/>
    <property type="match status" value="1"/>
</dbReference>
<organism evidence="3 4">
    <name type="scientific">Salinimonas marina</name>
    <dbReference type="NCBI Taxonomy" id="2785918"/>
    <lineage>
        <taxon>Bacteria</taxon>
        <taxon>Pseudomonadati</taxon>
        <taxon>Pseudomonadota</taxon>
        <taxon>Gammaproteobacteria</taxon>
        <taxon>Alteromonadales</taxon>
        <taxon>Alteromonadaceae</taxon>
        <taxon>Alteromonas/Salinimonas group</taxon>
        <taxon>Salinimonas</taxon>
    </lineage>
</organism>
<evidence type="ECO:0000313" key="4">
    <source>
        <dbReference type="Proteomes" id="UP000595095"/>
    </source>
</evidence>
<gene>
    <name evidence="3" type="ORF">IT774_05490</name>
</gene>
<dbReference type="InterPro" id="IPR021029">
    <property type="entry name" value="DNA_pol_III_tau_dom-5"/>
</dbReference>
<dbReference type="GO" id="GO:0003887">
    <property type="term" value="F:DNA-directed DNA polymerase activity"/>
    <property type="evidence" value="ECO:0007669"/>
    <property type="project" value="InterPro"/>
</dbReference>
<dbReference type="EMBL" id="CP064795">
    <property type="protein sequence ID" value="QPG06618.1"/>
    <property type="molecule type" value="Genomic_DNA"/>
</dbReference>
<feature type="domain" description="DNA polymerase III tau subunit" evidence="2">
    <location>
        <begin position="87"/>
        <end position="209"/>
    </location>
</feature>
<accession>A0A7S9DZN5</accession>
<reference evidence="3 4" key="1">
    <citation type="submission" date="2020-11" db="EMBL/GenBank/DDBJ databases">
        <title>Complete genome sequence for Salinimonas sp. strain G2-b.</title>
        <authorList>
            <person name="Park S.-J."/>
        </authorList>
    </citation>
    <scope>NUCLEOTIDE SEQUENCE [LARGE SCALE GENOMIC DNA]</scope>
    <source>
        <strain evidence="3 4">G2-b</strain>
    </source>
</reference>
<evidence type="ECO:0000313" key="3">
    <source>
        <dbReference type="EMBL" id="QPG06618.1"/>
    </source>
</evidence>
<feature type="compositionally biased region" description="Polar residues" evidence="1">
    <location>
        <begin position="42"/>
        <end position="57"/>
    </location>
</feature>
<dbReference type="AlphaFoldDB" id="A0A7S9DZN5"/>
<proteinExistence type="predicted"/>
<protein>
    <recommendedName>
        <fullName evidence="2">DNA polymerase III tau subunit domain-containing protein</fullName>
    </recommendedName>
</protein>
<feature type="region of interest" description="Disordered" evidence="1">
    <location>
        <begin position="1"/>
        <end position="68"/>
    </location>
</feature>
<name>A0A7S9DZN5_9ALTE</name>